<dbReference type="InterPro" id="IPR036388">
    <property type="entry name" value="WH-like_DNA-bd_sf"/>
</dbReference>
<dbReference type="SMART" id="SM01043">
    <property type="entry name" value="BTAD"/>
    <property type="match status" value="1"/>
</dbReference>
<dbReference type="EMBL" id="JACHGT010000015">
    <property type="protein sequence ID" value="MBB6038179.1"/>
    <property type="molecule type" value="Genomic_DNA"/>
</dbReference>
<dbReference type="InterPro" id="IPR049945">
    <property type="entry name" value="AAA_22"/>
</dbReference>
<dbReference type="CDD" id="cd00383">
    <property type="entry name" value="trans_reg_C"/>
    <property type="match status" value="1"/>
</dbReference>
<dbReference type="CDD" id="cd15831">
    <property type="entry name" value="BTAD"/>
    <property type="match status" value="1"/>
</dbReference>
<dbReference type="PROSITE" id="PS51755">
    <property type="entry name" value="OMPR_PHOB"/>
    <property type="match status" value="1"/>
</dbReference>
<keyword evidence="6" id="KW-1185">Reference proteome</keyword>
<dbReference type="Pfam" id="PF13424">
    <property type="entry name" value="TPR_12"/>
    <property type="match status" value="1"/>
</dbReference>
<comment type="caution">
    <text evidence="5">The sequence shown here is derived from an EMBL/GenBank/DDBJ whole genome shotgun (WGS) entry which is preliminary data.</text>
</comment>
<dbReference type="InterPro" id="IPR016032">
    <property type="entry name" value="Sig_transdc_resp-reg_C-effctor"/>
</dbReference>
<dbReference type="Pfam" id="PF03704">
    <property type="entry name" value="BTAD"/>
    <property type="match status" value="1"/>
</dbReference>
<dbReference type="PANTHER" id="PTHR47691">
    <property type="entry name" value="REGULATOR-RELATED"/>
    <property type="match status" value="1"/>
</dbReference>
<dbReference type="PRINTS" id="PR00364">
    <property type="entry name" value="DISEASERSIST"/>
</dbReference>
<dbReference type="SMART" id="SM00862">
    <property type="entry name" value="Trans_reg_C"/>
    <property type="match status" value="1"/>
</dbReference>
<dbReference type="InterPro" id="IPR005158">
    <property type="entry name" value="BTAD"/>
</dbReference>
<dbReference type="GO" id="GO:0006355">
    <property type="term" value="P:regulation of DNA-templated transcription"/>
    <property type="evidence" value="ECO:0007669"/>
    <property type="project" value="InterPro"/>
</dbReference>
<dbReference type="Gene3D" id="3.40.50.300">
    <property type="entry name" value="P-loop containing nucleotide triphosphate hydrolases"/>
    <property type="match status" value="1"/>
</dbReference>
<dbReference type="RefSeq" id="WP_184790972.1">
    <property type="nucleotide sequence ID" value="NZ_BONT01000047.1"/>
</dbReference>
<comment type="similarity">
    <text evidence="1">Belongs to the AfsR/DnrI/RedD regulatory family.</text>
</comment>
<gene>
    <name evidence="5" type="ORF">HNR73_006059</name>
</gene>
<dbReference type="Pfam" id="PF00486">
    <property type="entry name" value="Trans_reg_C"/>
    <property type="match status" value="1"/>
</dbReference>
<accession>A0A841G0G9</accession>
<dbReference type="GO" id="GO:0003677">
    <property type="term" value="F:DNA binding"/>
    <property type="evidence" value="ECO:0007669"/>
    <property type="project" value="UniProtKB-UniRule"/>
</dbReference>
<dbReference type="Pfam" id="PF13401">
    <property type="entry name" value="AAA_22"/>
    <property type="match status" value="1"/>
</dbReference>
<evidence type="ECO:0000259" key="4">
    <source>
        <dbReference type="PROSITE" id="PS51755"/>
    </source>
</evidence>
<organism evidence="5 6">
    <name type="scientific">Phytomonospora endophytica</name>
    <dbReference type="NCBI Taxonomy" id="714109"/>
    <lineage>
        <taxon>Bacteria</taxon>
        <taxon>Bacillati</taxon>
        <taxon>Actinomycetota</taxon>
        <taxon>Actinomycetes</taxon>
        <taxon>Micromonosporales</taxon>
        <taxon>Micromonosporaceae</taxon>
        <taxon>Phytomonospora</taxon>
    </lineage>
</organism>
<dbReference type="Pfam" id="PF13374">
    <property type="entry name" value="TPR_10"/>
    <property type="match status" value="1"/>
</dbReference>
<feature type="domain" description="OmpR/PhoB-type" evidence="4">
    <location>
        <begin position="1"/>
        <end position="93"/>
    </location>
</feature>
<proteinExistence type="inferred from homology"/>
<evidence type="ECO:0000256" key="2">
    <source>
        <dbReference type="ARBA" id="ARBA00023125"/>
    </source>
</evidence>
<sequence>MGTEPSRFRVLGPLDVTIDGTPARVGGPRPRALLGVLLVHAGRVVSADRLIAQVWGDDPPATATAALHVHLSTLRKALGERLVTLPAGYLLTVEDDEIDARVFEKTVTGADVSGDPAGASAALAEALALWRGDAYAGIPAGPDVENEWLRLSELRLSAAEDRFEAELNLGRHAGSLPGLSALVAEQPTRQRLAGLRLLALHRSGRDGEALAAYRALRDRLADDLGAEPGPELAALARAIERGDPTLERPSAVPRPPSRFIGRRRELDDLAELLGRCRLLTVTGPGGVGKTRLALELARDTEPEHRDGVRVLELATSPPGSAVAERLAALFAVRAAEGGTLLDALTERLRPLRALVVVDNCEHLAEDCATLSAELLAHCPGLRILATSREPLGVDGEHVWPLSGLPAADAMRLLADRGRAARAAFTVTPADMPVARHLCRRLDGLPLAIELAAAQLRTRSLADVAEQLSRRLDLADERARTSPSRHRTMRAAIDWGHGLLGDEERSLFRRLSAFSGGWAADDAEIVTGHPREVLTRLADQSMVVAAPGDARTRFRMLELVREYAVERLRESAELRTVRDAHADRYAELAEEAAAGSADAAWLRRLREEVPNFRAAVSWSLGEGKRIEPAVRIAAALWWFWNDEGLTTAALRWLAPGLAEGAELAPELLARTLRAASTMTRSVGDLDGARALGERGLRAYRELGDDASVASALNGLCFTALAQRDYEAALVYGEECHRLAEAGGDELRGAVSLNPLGLALRGLGRWDEATAMFAEARGRLGAIGAASAEAASLANLATMARWRGEHAEAEGFYVEALGLYRGLDLRTGILVALEGLAAVRVAGGLAFEGMRLLTVVDREWGRLGVMPFNPDRVDDREATRAAARELLGADAESAIASAEGIGLAAVVAEVLGDGTG</sequence>
<dbReference type="GO" id="GO:0000160">
    <property type="term" value="P:phosphorelay signal transduction system"/>
    <property type="evidence" value="ECO:0007669"/>
    <property type="project" value="InterPro"/>
</dbReference>
<evidence type="ECO:0000256" key="1">
    <source>
        <dbReference type="ARBA" id="ARBA00005820"/>
    </source>
</evidence>
<name>A0A841G0G9_9ACTN</name>
<dbReference type="Gene3D" id="1.25.40.10">
    <property type="entry name" value="Tetratricopeptide repeat domain"/>
    <property type="match status" value="2"/>
</dbReference>
<dbReference type="AlphaFoldDB" id="A0A841G0G9"/>
<evidence type="ECO:0000313" key="6">
    <source>
        <dbReference type="Proteomes" id="UP000548476"/>
    </source>
</evidence>
<evidence type="ECO:0000313" key="5">
    <source>
        <dbReference type="EMBL" id="MBB6038179.1"/>
    </source>
</evidence>
<dbReference type="PANTHER" id="PTHR47691:SF3">
    <property type="entry name" value="HTH-TYPE TRANSCRIPTIONAL REGULATOR RV0890C-RELATED"/>
    <property type="match status" value="1"/>
</dbReference>
<evidence type="ECO:0000256" key="3">
    <source>
        <dbReference type="PROSITE-ProRule" id="PRU01091"/>
    </source>
</evidence>
<dbReference type="InterPro" id="IPR001867">
    <property type="entry name" value="OmpR/PhoB-type_DNA-bd"/>
</dbReference>
<reference evidence="5 6" key="1">
    <citation type="submission" date="2020-08" db="EMBL/GenBank/DDBJ databases">
        <title>Genomic Encyclopedia of Type Strains, Phase IV (KMG-IV): sequencing the most valuable type-strain genomes for metagenomic binning, comparative biology and taxonomic classification.</title>
        <authorList>
            <person name="Goeker M."/>
        </authorList>
    </citation>
    <scope>NUCLEOTIDE SEQUENCE [LARGE SCALE GENOMIC DNA]</scope>
    <source>
        <strain evidence="5 6">YIM 65646</strain>
    </source>
</reference>
<dbReference type="Gene3D" id="1.10.10.10">
    <property type="entry name" value="Winged helix-like DNA-binding domain superfamily/Winged helix DNA-binding domain"/>
    <property type="match status" value="1"/>
</dbReference>
<dbReference type="InterPro" id="IPR027417">
    <property type="entry name" value="P-loop_NTPase"/>
</dbReference>
<dbReference type="SUPFAM" id="SSF48452">
    <property type="entry name" value="TPR-like"/>
    <property type="match status" value="2"/>
</dbReference>
<dbReference type="Proteomes" id="UP000548476">
    <property type="component" value="Unassembled WGS sequence"/>
</dbReference>
<dbReference type="SUPFAM" id="SSF52540">
    <property type="entry name" value="P-loop containing nucleoside triphosphate hydrolases"/>
    <property type="match status" value="1"/>
</dbReference>
<dbReference type="GO" id="GO:0016887">
    <property type="term" value="F:ATP hydrolysis activity"/>
    <property type="evidence" value="ECO:0007669"/>
    <property type="project" value="InterPro"/>
</dbReference>
<dbReference type="SUPFAM" id="SSF46894">
    <property type="entry name" value="C-terminal effector domain of the bipartite response regulators"/>
    <property type="match status" value="1"/>
</dbReference>
<feature type="DNA-binding region" description="OmpR/PhoB-type" evidence="3">
    <location>
        <begin position="1"/>
        <end position="93"/>
    </location>
</feature>
<dbReference type="InterPro" id="IPR011990">
    <property type="entry name" value="TPR-like_helical_dom_sf"/>
</dbReference>
<keyword evidence="2 3" id="KW-0238">DNA-binding</keyword>
<protein>
    <submittedName>
        <fullName evidence="5">Putative ATPase</fullName>
    </submittedName>
</protein>